<evidence type="ECO:0000256" key="4">
    <source>
        <dbReference type="ARBA" id="ARBA00007573"/>
    </source>
</evidence>
<dbReference type="GO" id="GO:0008023">
    <property type="term" value="C:transcription elongation factor complex"/>
    <property type="evidence" value="ECO:0007669"/>
    <property type="project" value="TreeGrafter"/>
</dbReference>
<dbReference type="GO" id="GO:0005737">
    <property type="term" value="C:cytoplasm"/>
    <property type="evidence" value="ECO:0007669"/>
    <property type="project" value="UniProtKB-SubCell"/>
</dbReference>
<evidence type="ECO:0000313" key="11">
    <source>
        <dbReference type="EMBL" id="CAB3242323.1"/>
    </source>
</evidence>
<comment type="subcellular location">
    <subcellularLocation>
        <location evidence="2">Cytoplasm</location>
    </subcellularLocation>
    <subcellularLocation>
        <location evidence="1">Nucleus</location>
    </subcellularLocation>
</comment>
<feature type="region of interest" description="Disordered" evidence="10">
    <location>
        <begin position="351"/>
        <end position="370"/>
    </location>
</feature>
<dbReference type="InterPro" id="IPR008728">
    <property type="entry name" value="Elongator_complex_protein_4"/>
</dbReference>
<dbReference type="GO" id="GO:0002098">
    <property type="term" value="P:tRNA wobble uridine modification"/>
    <property type="evidence" value="ECO:0007669"/>
    <property type="project" value="InterPro"/>
</dbReference>
<comment type="pathway">
    <text evidence="3">tRNA modification; 5-methoxycarbonylmethyl-2-thiouridine-tRNA biosynthesis.</text>
</comment>
<comment type="similarity">
    <text evidence="4">Belongs to the ELP4 family.</text>
</comment>
<evidence type="ECO:0000256" key="2">
    <source>
        <dbReference type="ARBA" id="ARBA00004496"/>
    </source>
</evidence>
<gene>
    <name evidence="11" type="primary">Elp4</name>
</gene>
<keyword evidence="7" id="KW-0819">tRNA processing</keyword>
<evidence type="ECO:0000256" key="8">
    <source>
        <dbReference type="ARBA" id="ARBA00023242"/>
    </source>
</evidence>
<dbReference type="Gene3D" id="3.40.50.300">
    <property type="entry name" value="P-loop containing nucleotide triphosphate hydrolases"/>
    <property type="match status" value="1"/>
</dbReference>
<dbReference type="UniPathway" id="UPA00988"/>
<protein>
    <recommendedName>
        <fullName evidence="5">Elongator complex protein 4</fullName>
    </recommendedName>
</protein>
<feature type="region of interest" description="Disordered" evidence="10">
    <location>
        <begin position="1"/>
        <end position="24"/>
    </location>
</feature>
<dbReference type="AlphaFoldDB" id="A0A6F9DCG4"/>
<organism evidence="11">
    <name type="scientific">Phallusia mammillata</name>
    <dbReference type="NCBI Taxonomy" id="59560"/>
    <lineage>
        <taxon>Eukaryota</taxon>
        <taxon>Metazoa</taxon>
        <taxon>Chordata</taxon>
        <taxon>Tunicata</taxon>
        <taxon>Ascidiacea</taxon>
        <taxon>Phlebobranchia</taxon>
        <taxon>Ascidiidae</taxon>
        <taxon>Phallusia</taxon>
    </lineage>
</organism>
<evidence type="ECO:0000256" key="6">
    <source>
        <dbReference type="ARBA" id="ARBA00022490"/>
    </source>
</evidence>
<dbReference type="GO" id="GO:0033588">
    <property type="term" value="C:elongator holoenzyme complex"/>
    <property type="evidence" value="ECO:0007669"/>
    <property type="project" value="InterPro"/>
</dbReference>
<dbReference type="EMBL" id="LR784838">
    <property type="protein sequence ID" value="CAB3242323.1"/>
    <property type="molecule type" value="mRNA"/>
</dbReference>
<dbReference type="Pfam" id="PF05625">
    <property type="entry name" value="PAXNEB"/>
    <property type="match status" value="1"/>
</dbReference>
<evidence type="ECO:0000256" key="5">
    <source>
        <dbReference type="ARBA" id="ARBA00020265"/>
    </source>
</evidence>
<comment type="function">
    <text evidence="9">Component of the elongator complex which is required for multiple tRNA modifications, including mcm5U (5-methoxycarbonylmethyl uridine), mcm5s2U (5-methoxycarbonylmethyl-2-thiouridine), and ncm5U (5-carbamoylmethyl uridine). The elongator complex catalyzes the formation of carboxymethyluridine in the wobble base at position 34 in tRNAs.</text>
</comment>
<keyword evidence="6" id="KW-0963">Cytoplasm</keyword>
<dbReference type="InterPro" id="IPR027417">
    <property type="entry name" value="P-loop_NTPase"/>
</dbReference>
<feature type="compositionally biased region" description="Basic residues" evidence="10">
    <location>
        <begin position="1"/>
        <end position="12"/>
    </location>
</feature>
<sequence length="370" mass="41354">MKKVTFTKKGTKKSGISIPGTQPSTNNGLLLTSTGIPSLDALLGGGLPVGTVLLIEEDHTNRFARIVSKYFLAEGTACHHGIYLITRNEKPQKILSQLPMPTTMEKVSREAGSGEMNIAIRYHDLPKAQKSVADVSRYGHHFDLSKTMDALQLADKEVHSLNLLETIDKEIKDIFRYTLQQIKIKIDTNNYAAPSDTDVGNEKNLNILRVAITNFGSPMWGENNSETAQKINKFLFCLRALARQSLMVCCITIPTDLYTSTQVETFRQLCDCSVELQSFEGKKKNPLYKQYHGLLNMRKLLCLNSLLPYVPETLDFAFELKKTKFVIEYLHLPPDVSDTASRQGVEEIDTNKVSKSSPCGGTTLKKDLDF</sequence>
<dbReference type="PANTHER" id="PTHR12896">
    <property type="entry name" value="PAX6 NEIGHBOR PROTEIN PAXNEB"/>
    <property type="match status" value="1"/>
</dbReference>
<accession>A0A6F9DCG4</accession>
<keyword evidence="8" id="KW-0539">Nucleus</keyword>
<dbReference type="CDD" id="cd19494">
    <property type="entry name" value="Elp4"/>
    <property type="match status" value="1"/>
</dbReference>
<feature type="compositionally biased region" description="Polar residues" evidence="10">
    <location>
        <begin position="351"/>
        <end position="360"/>
    </location>
</feature>
<evidence type="ECO:0000256" key="1">
    <source>
        <dbReference type="ARBA" id="ARBA00004123"/>
    </source>
</evidence>
<proteinExistence type="evidence at transcript level"/>
<dbReference type="PANTHER" id="PTHR12896:SF1">
    <property type="entry name" value="ELONGATOR COMPLEX PROTEIN 4"/>
    <property type="match status" value="1"/>
</dbReference>
<evidence type="ECO:0000256" key="9">
    <source>
        <dbReference type="ARBA" id="ARBA00045238"/>
    </source>
</evidence>
<name>A0A6F9DCG4_9ASCI</name>
<evidence type="ECO:0000256" key="10">
    <source>
        <dbReference type="SAM" id="MobiDB-lite"/>
    </source>
</evidence>
<evidence type="ECO:0000256" key="7">
    <source>
        <dbReference type="ARBA" id="ARBA00022694"/>
    </source>
</evidence>
<evidence type="ECO:0000256" key="3">
    <source>
        <dbReference type="ARBA" id="ARBA00005043"/>
    </source>
</evidence>
<reference evidence="11" key="1">
    <citation type="submission" date="2020-04" db="EMBL/GenBank/DDBJ databases">
        <authorList>
            <person name="Neveu A P."/>
        </authorList>
    </citation>
    <scope>NUCLEOTIDE SEQUENCE</scope>
    <source>
        <tissue evidence="11">Whole embryo</tissue>
    </source>
</reference>